<dbReference type="InterPro" id="IPR002068">
    <property type="entry name" value="A-crystallin/Hsp20_dom"/>
</dbReference>
<protein>
    <recommendedName>
        <fullName evidence="5">SHSP domain-containing protein</fullName>
    </recommendedName>
</protein>
<dbReference type="AlphaFoldDB" id="A0A7R8YRH6"/>
<dbReference type="GO" id="GO:0005634">
    <property type="term" value="C:nucleus"/>
    <property type="evidence" value="ECO:0007669"/>
    <property type="project" value="TreeGrafter"/>
</dbReference>
<dbReference type="Gene3D" id="2.60.40.790">
    <property type="match status" value="1"/>
</dbReference>
<dbReference type="EMBL" id="LR899010">
    <property type="protein sequence ID" value="CAD7082728.1"/>
    <property type="molecule type" value="Genomic_DNA"/>
</dbReference>
<evidence type="ECO:0000256" key="2">
    <source>
        <dbReference type="PROSITE-ProRule" id="PRU00285"/>
    </source>
</evidence>
<dbReference type="GO" id="GO:0042026">
    <property type="term" value="P:protein refolding"/>
    <property type="evidence" value="ECO:0007669"/>
    <property type="project" value="TreeGrafter"/>
</dbReference>
<dbReference type="SUPFAM" id="SSF49764">
    <property type="entry name" value="HSP20-like chaperones"/>
    <property type="match status" value="1"/>
</dbReference>
<evidence type="ECO:0000256" key="4">
    <source>
        <dbReference type="SAM" id="MobiDB-lite"/>
    </source>
</evidence>
<dbReference type="Pfam" id="PF00011">
    <property type="entry name" value="HSP20"/>
    <property type="match status" value="1"/>
</dbReference>
<name>A0A7R8YRH6_HERIL</name>
<dbReference type="InterPro" id="IPR001436">
    <property type="entry name" value="Alpha-crystallin/sHSP_animal"/>
</dbReference>
<feature type="region of interest" description="Disordered" evidence="4">
    <location>
        <begin position="152"/>
        <end position="207"/>
    </location>
</feature>
<sequence>MSAIPFLLNLADELNDLESWRIPDDFGMAIYPADLRRSQRVPARLPVSLPRGRNYPYALAKKPQDKVKAKVENAVGKNGFQVCMDVQQFKPNELTVKTVDNTIVVEGKHEERQDSHGFISRHFVRKYTLPEDYDPNDVVSTLSSDGVLTVKAPPPSKSDAAERVVQIQHTGPAHLSVKDNSEPTTSKPVAVQDGVENGEKSNEKMED</sequence>
<dbReference type="GO" id="GO:0051082">
    <property type="term" value="F:unfolded protein binding"/>
    <property type="evidence" value="ECO:0007669"/>
    <property type="project" value="TreeGrafter"/>
</dbReference>
<organism evidence="6 7">
    <name type="scientific">Hermetia illucens</name>
    <name type="common">Black soldier fly</name>
    <dbReference type="NCBI Taxonomy" id="343691"/>
    <lineage>
        <taxon>Eukaryota</taxon>
        <taxon>Metazoa</taxon>
        <taxon>Ecdysozoa</taxon>
        <taxon>Arthropoda</taxon>
        <taxon>Hexapoda</taxon>
        <taxon>Insecta</taxon>
        <taxon>Pterygota</taxon>
        <taxon>Neoptera</taxon>
        <taxon>Endopterygota</taxon>
        <taxon>Diptera</taxon>
        <taxon>Brachycera</taxon>
        <taxon>Stratiomyomorpha</taxon>
        <taxon>Stratiomyidae</taxon>
        <taxon>Hermetiinae</taxon>
        <taxon>Hermetia</taxon>
    </lineage>
</organism>
<dbReference type="OrthoDB" id="1431247at2759"/>
<evidence type="ECO:0000256" key="3">
    <source>
        <dbReference type="RuleBase" id="RU003616"/>
    </source>
</evidence>
<dbReference type="Proteomes" id="UP000594454">
    <property type="component" value="Chromosome 2"/>
</dbReference>
<feature type="compositionally biased region" description="Basic and acidic residues" evidence="4">
    <location>
        <begin position="197"/>
        <end position="207"/>
    </location>
</feature>
<feature type="domain" description="SHSP" evidence="5">
    <location>
        <begin position="62"/>
        <end position="170"/>
    </location>
</feature>
<gene>
    <name evidence="6" type="ORF">HERILL_LOCUS5740</name>
</gene>
<keyword evidence="7" id="KW-1185">Reference proteome</keyword>
<evidence type="ECO:0000313" key="7">
    <source>
        <dbReference type="Proteomes" id="UP000594454"/>
    </source>
</evidence>
<dbReference type="InterPro" id="IPR008978">
    <property type="entry name" value="HSP20-like_chaperone"/>
</dbReference>
<dbReference type="CDD" id="cd06526">
    <property type="entry name" value="metazoan_ACD"/>
    <property type="match status" value="1"/>
</dbReference>
<evidence type="ECO:0000259" key="5">
    <source>
        <dbReference type="PROSITE" id="PS01031"/>
    </source>
</evidence>
<reference evidence="6 7" key="1">
    <citation type="submission" date="2020-11" db="EMBL/GenBank/DDBJ databases">
        <authorList>
            <person name="Wallbank WR R."/>
            <person name="Pardo Diaz C."/>
            <person name="Kozak K."/>
            <person name="Martin S."/>
            <person name="Jiggins C."/>
            <person name="Moest M."/>
            <person name="Warren A I."/>
            <person name="Generalovic N T."/>
            <person name="Byers J.R.P. K."/>
            <person name="Montejo-Kovacevich G."/>
            <person name="Yen C E."/>
        </authorList>
    </citation>
    <scope>NUCLEOTIDE SEQUENCE [LARGE SCALE GENOMIC DNA]</scope>
</reference>
<comment type="similarity">
    <text evidence="2 3">Belongs to the small heat shock protein (HSP20) family.</text>
</comment>
<accession>A0A7R8YRH6</accession>
<dbReference type="PRINTS" id="PR00299">
    <property type="entry name" value="ACRYSTALLIN"/>
</dbReference>
<evidence type="ECO:0000313" key="6">
    <source>
        <dbReference type="EMBL" id="CAD7082728.1"/>
    </source>
</evidence>
<dbReference type="PANTHER" id="PTHR45640:SF13">
    <property type="entry name" value="HEAT SHOCK PROTEIN 22-RELATED"/>
    <property type="match status" value="1"/>
</dbReference>
<evidence type="ECO:0000256" key="1">
    <source>
        <dbReference type="ARBA" id="ARBA00023016"/>
    </source>
</evidence>
<dbReference type="PROSITE" id="PS01031">
    <property type="entry name" value="SHSP"/>
    <property type="match status" value="1"/>
</dbReference>
<dbReference type="InParanoid" id="A0A7R8YRH6"/>
<dbReference type="PANTHER" id="PTHR45640">
    <property type="entry name" value="HEAT SHOCK PROTEIN HSP-12.2-RELATED"/>
    <property type="match status" value="1"/>
</dbReference>
<dbReference type="GO" id="GO:0005737">
    <property type="term" value="C:cytoplasm"/>
    <property type="evidence" value="ECO:0007669"/>
    <property type="project" value="TreeGrafter"/>
</dbReference>
<proteinExistence type="inferred from homology"/>
<keyword evidence="1" id="KW-0346">Stress response</keyword>
<dbReference type="GO" id="GO:0009408">
    <property type="term" value="P:response to heat"/>
    <property type="evidence" value="ECO:0007669"/>
    <property type="project" value="TreeGrafter"/>
</dbReference>
<dbReference type="FunCoup" id="A0A7R8YRH6">
    <property type="interactions" value="5"/>
</dbReference>